<accession>A0A6J7KGL1</accession>
<evidence type="ECO:0000313" key="2">
    <source>
        <dbReference type="EMBL" id="CAB4955320.1"/>
    </source>
</evidence>
<dbReference type="EMBL" id="CAFBND010000105">
    <property type="protein sequence ID" value="CAB4955320.1"/>
    <property type="molecule type" value="Genomic_DNA"/>
</dbReference>
<reference evidence="2" key="1">
    <citation type="submission" date="2020-05" db="EMBL/GenBank/DDBJ databases">
        <authorList>
            <person name="Chiriac C."/>
            <person name="Salcher M."/>
            <person name="Ghai R."/>
            <person name="Kavagutti S V."/>
        </authorList>
    </citation>
    <scope>NUCLEOTIDE SEQUENCE</scope>
</reference>
<proteinExistence type="predicted"/>
<organism evidence="2">
    <name type="scientific">freshwater metagenome</name>
    <dbReference type="NCBI Taxonomy" id="449393"/>
    <lineage>
        <taxon>unclassified sequences</taxon>
        <taxon>metagenomes</taxon>
        <taxon>ecological metagenomes</taxon>
    </lineage>
</organism>
<dbReference type="Pfam" id="PF19671">
    <property type="entry name" value="DUF6174"/>
    <property type="match status" value="1"/>
</dbReference>
<feature type="region of interest" description="Disordered" evidence="1">
    <location>
        <begin position="31"/>
        <end position="58"/>
    </location>
</feature>
<dbReference type="InterPro" id="IPR046172">
    <property type="entry name" value="DUF6174"/>
</dbReference>
<dbReference type="AlphaFoldDB" id="A0A6J7KGL1"/>
<evidence type="ECO:0000256" key="1">
    <source>
        <dbReference type="SAM" id="MobiDB-lite"/>
    </source>
</evidence>
<sequence>MVRTSARPRAISSLSLILAISAVVLAACGSTSPPATSSSPTSSTPSSSSSASSSTPGSAVLSLDQARAAWAATSSSRGEYRLRLVRSCFCPQSVVDSTVSGGKVTDKQASFGQDQPRKSPPAEVDPALLAGYPLTVEALHQVIADASDAAELSVTYDRRGVPLRIQVDPIAAAADDEFGYAVEFSSRVEPWAPATGNGPWVRRITLPAGSHFPTDFPQPGQGAAQTFLTADASGAGVYLGFWGSSSCPIVPRSLVFRPEPAEAPGHRLITADISADGTTAPGVACTADYGPTMYSARLADGSGPAPDLSPAASGGDVPTLQLVVELIRGTSQEPDVISFVIDAGNWPN</sequence>
<dbReference type="PROSITE" id="PS51257">
    <property type="entry name" value="PROKAR_LIPOPROTEIN"/>
    <property type="match status" value="1"/>
</dbReference>
<protein>
    <submittedName>
        <fullName evidence="2">Unannotated protein</fullName>
    </submittedName>
</protein>
<feature type="region of interest" description="Disordered" evidence="1">
    <location>
        <begin position="98"/>
        <end position="122"/>
    </location>
</feature>
<gene>
    <name evidence="2" type="ORF">UFOPK3752_01925</name>
</gene>
<name>A0A6J7KGL1_9ZZZZ</name>